<feature type="transmembrane region" description="Helical" evidence="1">
    <location>
        <begin position="31"/>
        <end position="48"/>
    </location>
</feature>
<dbReference type="GO" id="GO:0003954">
    <property type="term" value="F:NADH dehydrogenase activity"/>
    <property type="evidence" value="ECO:0007669"/>
    <property type="project" value="TreeGrafter"/>
</dbReference>
<feature type="transmembrane region" description="Helical" evidence="1">
    <location>
        <begin position="103"/>
        <end position="125"/>
    </location>
</feature>
<dbReference type="PANTHER" id="PTHR43507">
    <property type="entry name" value="NADH-UBIQUINONE OXIDOREDUCTASE CHAIN 4"/>
    <property type="match status" value="1"/>
</dbReference>
<feature type="transmembrane region" description="Helical" evidence="1">
    <location>
        <begin position="69"/>
        <end position="97"/>
    </location>
</feature>
<reference evidence="3" key="1">
    <citation type="submission" date="2018-05" db="EMBL/GenBank/DDBJ databases">
        <authorList>
            <person name="Lanie J.A."/>
            <person name="Ng W.-L."/>
            <person name="Kazmierczak K.M."/>
            <person name="Andrzejewski T.M."/>
            <person name="Davidsen T.M."/>
            <person name="Wayne K.J."/>
            <person name="Tettelin H."/>
            <person name="Glass J.I."/>
            <person name="Rusch D."/>
            <person name="Podicherti R."/>
            <person name="Tsui H.-C.T."/>
            <person name="Winkler M.E."/>
        </authorList>
    </citation>
    <scope>NUCLEOTIDE SEQUENCE</scope>
</reference>
<dbReference type="GO" id="GO:0015990">
    <property type="term" value="P:electron transport coupled proton transport"/>
    <property type="evidence" value="ECO:0007669"/>
    <property type="project" value="TreeGrafter"/>
</dbReference>
<dbReference type="GO" id="GO:0008137">
    <property type="term" value="F:NADH dehydrogenase (ubiquinone) activity"/>
    <property type="evidence" value="ECO:0007669"/>
    <property type="project" value="InterPro"/>
</dbReference>
<evidence type="ECO:0000259" key="2">
    <source>
        <dbReference type="Pfam" id="PF00361"/>
    </source>
</evidence>
<organism evidence="3">
    <name type="scientific">marine metagenome</name>
    <dbReference type="NCBI Taxonomy" id="408172"/>
    <lineage>
        <taxon>unclassified sequences</taxon>
        <taxon>metagenomes</taxon>
        <taxon>ecological metagenomes</taxon>
    </lineage>
</organism>
<proteinExistence type="predicted"/>
<dbReference type="GO" id="GO:0048039">
    <property type="term" value="F:ubiquinone binding"/>
    <property type="evidence" value="ECO:0007669"/>
    <property type="project" value="TreeGrafter"/>
</dbReference>
<dbReference type="InterPro" id="IPR001750">
    <property type="entry name" value="ND/Mrp_TM"/>
</dbReference>
<feature type="non-terminal residue" evidence="3">
    <location>
        <position position="1"/>
    </location>
</feature>
<protein>
    <recommendedName>
        <fullName evidence="2">NADH:quinone oxidoreductase/Mrp antiporter transmembrane domain-containing protein</fullName>
    </recommendedName>
</protein>
<dbReference type="GO" id="GO:0042773">
    <property type="term" value="P:ATP synthesis coupled electron transport"/>
    <property type="evidence" value="ECO:0007669"/>
    <property type="project" value="InterPro"/>
</dbReference>
<keyword evidence="1" id="KW-0812">Transmembrane</keyword>
<sequence length="188" mass="20743">HMGYVLLGFSAIGNGINFSIAALNGSALQMFTHGTITGLSFLTVGLIYDRTHTRDIHKLGSLTNKMPIIAVFFMISGLASLGLPGLSGFVSEIIIFMGTFKIFPIYTIISAFGVVLAAGYILWMIQRSLFGKNKLLNKDQPYKYEELSDGTLLDLLPAFILTIPIFLIGIWPRFFLSLFDLGIKEIIK</sequence>
<dbReference type="AlphaFoldDB" id="A0A382HMQ2"/>
<keyword evidence="1" id="KW-1133">Transmembrane helix</keyword>
<gene>
    <name evidence="3" type="ORF">METZ01_LOCUS241528</name>
</gene>
<evidence type="ECO:0000256" key="1">
    <source>
        <dbReference type="SAM" id="Phobius"/>
    </source>
</evidence>
<accession>A0A382HMQ2</accession>
<feature type="transmembrane region" description="Helical" evidence="1">
    <location>
        <begin position="152"/>
        <end position="171"/>
    </location>
</feature>
<dbReference type="EMBL" id="UINC01062243">
    <property type="protein sequence ID" value="SVB88674.1"/>
    <property type="molecule type" value="Genomic_DNA"/>
</dbReference>
<dbReference type="Pfam" id="PF00361">
    <property type="entry name" value="Proton_antipo_M"/>
    <property type="match status" value="1"/>
</dbReference>
<keyword evidence="1" id="KW-0472">Membrane</keyword>
<dbReference type="PANTHER" id="PTHR43507:SF1">
    <property type="entry name" value="NADH-UBIQUINONE OXIDOREDUCTASE CHAIN 4"/>
    <property type="match status" value="1"/>
</dbReference>
<dbReference type="InterPro" id="IPR003918">
    <property type="entry name" value="NADH_UbQ_OxRdtase"/>
</dbReference>
<name>A0A382HMQ2_9ZZZZ</name>
<feature type="domain" description="NADH:quinone oxidoreductase/Mrp antiporter transmembrane" evidence="2">
    <location>
        <begin position="1"/>
        <end position="114"/>
    </location>
</feature>
<evidence type="ECO:0000313" key="3">
    <source>
        <dbReference type="EMBL" id="SVB88674.1"/>
    </source>
</evidence>